<sequence>MLAAKRDTSQQLHLHLSRCLPREVSISESVSHLLSFSIIYTNSWDQCDVALPVSAMDSNPSSPLFQRSWIALFNTFLKNPSKTHKPASKLLSIFFSFLIFLCNFSFVNSDPAFESSYVHLCNHIVPISVVRPNSPSVSVIAQSLQFRSQFGYFSGGDRLFNQIPRSRFNYIKAAAFRVQSVRNTVNDDIYEVRARLHLRHRPIRTLQSNFRNLRGIVYRSPRVSLWGAAVGLTLYGFWSESAGKFCMVGSDYYGNVRKTNVILQLNYPKISSIFNSLINGILESFDDPKSLNFFEPISILAISQSSNYQYTLVKEGNGIACSGGYDSGESLPLHSLAQGVCGMLYAHNEIFELEYGSGCDGVNCNPLGVDFGYLPKSMYYYGARCDEGRKVQMLLVFPNSSYNGVLFPFYPNTTLISEGIWDEKENQFCAVACRILNFAESPTNVSIGDCSIRLTLRFPAFLSLRNRSTIEGRIWSNKDVDQSVRISKIGLLGPGSSTGLQIFKYKYTEMNRVRKFCSDKRTAIGQGKMYPNGYSTDMRFDMSVKNGKGHVAQGYASPQFVDHHVAGLQEAVQLINNGTLLNMSYTLSFKPSADFKFDGDIASNNKEVEISAEGMYDRNTGVLCMMGCRHLGSRLKKNEYLDCDIVVNVQFPPVNEQESESIKGTIESTRETSDPLYFKALQLFSNSIYTKQAKESIWRMDFEIIMVLISNTLSCMFVALQLFYVKKYPEVLPPISIVMLVLLTLGHMIPLLLNFEALFMSKHTQQNVFLESGGWLEVNEVIVRIVTMVSFLLQTRLLQLTYSSRRGEESQQRLWISERKVVYVTLPLYVSGGLTAWFVHRWKSSYQGPLRLSRHRFARGRPSFRPPSLWEDLKSYAGLLLDGFLLPQILFNMFLNSEEHALTFPFYFGTTIVRILPHAYDLYRAHSSAWFLDLSYIYANHRMDFYSTAWDIIIPCAGLLFSALVFFQQRFGGLSILPKRFRESYDYEKVPVIGNQDL</sequence>
<accession>A0ACB9KQ22</accession>
<organism evidence="1 2">
    <name type="scientific">Bauhinia variegata</name>
    <name type="common">Purple orchid tree</name>
    <name type="synonym">Phanera variegata</name>
    <dbReference type="NCBI Taxonomy" id="167791"/>
    <lineage>
        <taxon>Eukaryota</taxon>
        <taxon>Viridiplantae</taxon>
        <taxon>Streptophyta</taxon>
        <taxon>Embryophyta</taxon>
        <taxon>Tracheophyta</taxon>
        <taxon>Spermatophyta</taxon>
        <taxon>Magnoliopsida</taxon>
        <taxon>eudicotyledons</taxon>
        <taxon>Gunneridae</taxon>
        <taxon>Pentapetalae</taxon>
        <taxon>rosids</taxon>
        <taxon>fabids</taxon>
        <taxon>Fabales</taxon>
        <taxon>Fabaceae</taxon>
        <taxon>Cercidoideae</taxon>
        <taxon>Cercideae</taxon>
        <taxon>Bauhiniinae</taxon>
        <taxon>Bauhinia</taxon>
    </lineage>
</organism>
<evidence type="ECO:0000313" key="1">
    <source>
        <dbReference type="EMBL" id="KAI4299378.1"/>
    </source>
</evidence>
<evidence type="ECO:0000313" key="2">
    <source>
        <dbReference type="Proteomes" id="UP000828941"/>
    </source>
</evidence>
<gene>
    <name evidence="1" type="ORF">L6164_032845</name>
</gene>
<dbReference type="Proteomes" id="UP000828941">
    <property type="component" value="Chromosome 13"/>
</dbReference>
<keyword evidence="2" id="KW-1185">Reference proteome</keyword>
<reference evidence="1 2" key="1">
    <citation type="journal article" date="2022" name="DNA Res.">
        <title>Chromosomal-level genome assembly of the orchid tree Bauhinia variegata (Leguminosae; Cercidoideae) supports the allotetraploid origin hypothesis of Bauhinia.</title>
        <authorList>
            <person name="Zhong Y."/>
            <person name="Chen Y."/>
            <person name="Zheng D."/>
            <person name="Pang J."/>
            <person name="Liu Y."/>
            <person name="Luo S."/>
            <person name="Meng S."/>
            <person name="Qian L."/>
            <person name="Wei D."/>
            <person name="Dai S."/>
            <person name="Zhou R."/>
        </authorList>
    </citation>
    <scope>NUCLEOTIDE SEQUENCE [LARGE SCALE GENOMIC DNA]</scope>
    <source>
        <strain evidence="1">BV-YZ2020</strain>
    </source>
</reference>
<dbReference type="EMBL" id="CM039438">
    <property type="protein sequence ID" value="KAI4299378.1"/>
    <property type="molecule type" value="Genomic_DNA"/>
</dbReference>
<comment type="caution">
    <text evidence="1">The sequence shown here is derived from an EMBL/GenBank/DDBJ whole genome shotgun (WGS) entry which is preliminary data.</text>
</comment>
<name>A0ACB9KQ22_BAUVA</name>
<proteinExistence type="predicted"/>
<protein>
    <submittedName>
        <fullName evidence="1">Uncharacterized protein</fullName>
    </submittedName>
</protein>